<dbReference type="PROSITE" id="PS00623">
    <property type="entry name" value="GMC_OXRED_1"/>
    <property type="match status" value="1"/>
</dbReference>
<feature type="domain" description="Glucose-methanol-choline oxidoreductase N-terminal" evidence="7">
    <location>
        <begin position="139"/>
        <end position="162"/>
    </location>
</feature>
<dbReference type="GO" id="GO:0016614">
    <property type="term" value="F:oxidoreductase activity, acting on CH-OH group of donors"/>
    <property type="evidence" value="ECO:0007669"/>
    <property type="project" value="InterPro"/>
</dbReference>
<gene>
    <name evidence="9" type="ORF">RUM43_010083</name>
</gene>
<comment type="similarity">
    <text evidence="2 6">Belongs to the GMC oxidoreductase family.</text>
</comment>
<keyword evidence="4 5" id="KW-0274">FAD</keyword>
<protein>
    <recommendedName>
        <fullName evidence="7 8">Glucose-methanol-choline oxidoreductase N-terminal domain-containing protein</fullName>
    </recommendedName>
</protein>
<dbReference type="PANTHER" id="PTHR11552">
    <property type="entry name" value="GLUCOSE-METHANOL-CHOLINE GMC OXIDOREDUCTASE"/>
    <property type="match status" value="1"/>
</dbReference>
<evidence type="ECO:0000256" key="1">
    <source>
        <dbReference type="ARBA" id="ARBA00001974"/>
    </source>
</evidence>
<evidence type="ECO:0000259" key="8">
    <source>
        <dbReference type="PROSITE" id="PS00624"/>
    </source>
</evidence>
<keyword evidence="3 6" id="KW-0285">Flavoprotein</keyword>
<reference evidence="9 10" key="1">
    <citation type="submission" date="2023-10" db="EMBL/GenBank/DDBJ databases">
        <title>Genomes of two closely related lineages of the louse Polyplax serrata with different host specificities.</title>
        <authorList>
            <person name="Martinu J."/>
            <person name="Tarabai H."/>
            <person name="Stefka J."/>
            <person name="Hypsa V."/>
        </authorList>
    </citation>
    <scope>NUCLEOTIDE SEQUENCE [LARGE SCALE GENOMIC DNA]</scope>
    <source>
        <strain evidence="9">HR10_N</strain>
    </source>
</reference>
<comment type="caution">
    <text evidence="9">The sequence shown here is derived from an EMBL/GenBank/DDBJ whole genome shotgun (WGS) entry which is preliminary data.</text>
</comment>
<evidence type="ECO:0000256" key="5">
    <source>
        <dbReference type="PIRSR" id="PIRSR000137-2"/>
    </source>
</evidence>
<dbReference type="Proteomes" id="UP001372834">
    <property type="component" value="Unassembled WGS sequence"/>
</dbReference>
<proteinExistence type="inferred from homology"/>
<feature type="binding site" evidence="5">
    <location>
        <position position="141"/>
    </location>
    <ligand>
        <name>FAD</name>
        <dbReference type="ChEBI" id="CHEBI:57692"/>
    </ligand>
</feature>
<dbReference type="PROSITE" id="PS00624">
    <property type="entry name" value="GMC_OXRED_2"/>
    <property type="match status" value="1"/>
</dbReference>
<name>A0AAN8PKB7_POLSC</name>
<dbReference type="InterPro" id="IPR000172">
    <property type="entry name" value="GMC_OxRdtase_N"/>
</dbReference>
<evidence type="ECO:0000256" key="3">
    <source>
        <dbReference type="ARBA" id="ARBA00022630"/>
    </source>
</evidence>
<evidence type="ECO:0000256" key="4">
    <source>
        <dbReference type="ARBA" id="ARBA00022827"/>
    </source>
</evidence>
<dbReference type="AlphaFoldDB" id="A0AAN8PKB7"/>
<evidence type="ECO:0000313" key="10">
    <source>
        <dbReference type="Proteomes" id="UP001372834"/>
    </source>
</evidence>
<sequence length="647" mass="72123">MSAFAIPPSFQNLCPEHAGGPPGFLIAQLIQTLIAAHCAFNNPKDYPKDYGDELKDDEEFDFVIVGAGSSGSVIASRLSENPNWKVLLVEAGGDPTFASDVPGFLFSTQGTDIDWMYRSEKRDYSCLGMIDQRCPYPRGKVLGGSSSINAMLYVRGNPSDYEEWSNLGNKEWNYENILKFFKRSQNLNGYYMTGNMSREEIRQLDDLNGRLMSDKFHSSDGPLSVSPFASGSLEPVKNAVFQGFEELNIRSQIDFNGERQIGVSNAPGTLFQGTRANTAKMFLNPVKDRSNLFVLKKTMAKRLIIKNNKVEGVELVRNHKTKLVKVRKEVIVSGGAINSPQLLLLSGVGPKTHLQSMGIPVVLDLEGVGHNLQDHFIFFGMPFSYLKSIAQPLPPIVVLDAMYMFLTRRASLFSSIGLTDMTGFVDTKGNSTVPDIQFMFVNFLKEDSYLLPEVMRVMHLTDDIKQQYFDMVKESSVLVIAPVLLKPKGRGKVELTSANPLDPPKIHADILKEEEDKATLLRGIKFLSKLKETAGFKSLEPDLKRIDVPECKGFTMGSDEYWNCLMKYLTTSLYHPVGTCKMGPASDTSAVVDDRLRVHGIKNLRIADASIMPTIIRGNTNAACIMIGEKCADFIKTDWEWQQHTEL</sequence>
<dbReference type="Pfam" id="PF05199">
    <property type="entry name" value="GMC_oxred_C"/>
    <property type="match status" value="1"/>
</dbReference>
<dbReference type="Pfam" id="PF00732">
    <property type="entry name" value="GMC_oxred_N"/>
    <property type="match status" value="1"/>
</dbReference>
<dbReference type="InterPro" id="IPR012132">
    <property type="entry name" value="GMC_OxRdtase"/>
</dbReference>
<dbReference type="InterPro" id="IPR036188">
    <property type="entry name" value="FAD/NAD-bd_sf"/>
</dbReference>
<dbReference type="SUPFAM" id="SSF54373">
    <property type="entry name" value="FAD-linked reductases, C-terminal domain"/>
    <property type="match status" value="1"/>
</dbReference>
<evidence type="ECO:0000256" key="6">
    <source>
        <dbReference type="RuleBase" id="RU003968"/>
    </source>
</evidence>
<dbReference type="Gene3D" id="3.30.560.10">
    <property type="entry name" value="Glucose Oxidase, domain 3"/>
    <property type="match status" value="1"/>
</dbReference>
<dbReference type="SUPFAM" id="SSF51905">
    <property type="entry name" value="FAD/NAD(P)-binding domain"/>
    <property type="match status" value="1"/>
</dbReference>
<dbReference type="PIRSF" id="PIRSF000137">
    <property type="entry name" value="Alcohol_oxidase"/>
    <property type="match status" value="1"/>
</dbReference>
<evidence type="ECO:0000313" key="9">
    <source>
        <dbReference type="EMBL" id="KAK6636422.1"/>
    </source>
</evidence>
<dbReference type="EMBL" id="JAWJWE010000004">
    <property type="protein sequence ID" value="KAK6636422.1"/>
    <property type="molecule type" value="Genomic_DNA"/>
</dbReference>
<accession>A0AAN8PKB7</accession>
<dbReference type="InterPro" id="IPR007867">
    <property type="entry name" value="GMC_OxRtase_C"/>
</dbReference>
<dbReference type="PANTHER" id="PTHR11552:SF147">
    <property type="entry name" value="CHOLINE DEHYDROGENASE, MITOCHONDRIAL"/>
    <property type="match status" value="1"/>
</dbReference>
<evidence type="ECO:0000256" key="2">
    <source>
        <dbReference type="ARBA" id="ARBA00010790"/>
    </source>
</evidence>
<organism evidence="9 10">
    <name type="scientific">Polyplax serrata</name>
    <name type="common">Common mouse louse</name>
    <dbReference type="NCBI Taxonomy" id="468196"/>
    <lineage>
        <taxon>Eukaryota</taxon>
        <taxon>Metazoa</taxon>
        <taxon>Ecdysozoa</taxon>
        <taxon>Arthropoda</taxon>
        <taxon>Hexapoda</taxon>
        <taxon>Insecta</taxon>
        <taxon>Pterygota</taxon>
        <taxon>Neoptera</taxon>
        <taxon>Paraneoptera</taxon>
        <taxon>Psocodea</taxon>
        <taxon>Troctomorpha</taxon>
        <taxon>Phthiraptera</taxon>
        <taxon>Anoplura</taxon>
        <taxon>Polyplacidae</taxon>
        <taxon>Polyplax</taxon>
    </lineage>
</organism>
<feature type="domain" description="Glucose-methanol-choline oxidoreductase N-terminal" evidence="8">
    <location>
        <begin position="335"/>
        <end position="349"/>
    </location>
</feature>
<comment type="cofactor">
    <cofactor evidence="1 5">
        <name>FAD</name>
        <dbReference type="ChEBI" id="CHEBI:57692"/>
    </cofactor>
</comment>
<dbReference type="Gene3D" id="3.50.50.60">
    <property type="entry name" value="FAD/NAD(P)-binding domain"/>
    <property type="match status" value="1"/>
</dbReference>
<evidence type="ECO:0000259" key="7">
    <source>
        <dbReference type="PROSITE" id="PS00623"/>
    </source>
</evidence>
<dbReference type="GO" id="GO:0050660">
    <property type="term" value="F:flavin adenine dinucleotide binding"/>
    <property type="evidence" value="ECO:0007669"/>
    <property type="project" value="InterPro"/>
</dbReference>